<dbReference type="GO" id="GO:0007059">
    <property type="term" value="P:chromosome segregation"/>
    <property type="evidence" value="ECO:0007669"/>
    <property type="project" value="TreeGrafter"/>
</dbReference>
<organism evidence="3 4">
    <name type="scientific">Sphingobium cupriresistens LL01</name>
    <dbReference type="NCBI Taxonomy" id="1420583"/>
    <lineage>
        <taxon>Bacteria</taxon>
        <taxon>Pseudomonadati</taxon>
        <taxon>Pseudomonadota</taxon>
        <taxon>Alphaproteobacteria</taxon>
        <taxon>Sphingomonadales</taxon>
        <taxon>Sphingomonadaceae</taxon>
        <taxon>Sphingobium</taxon>
    </lineage>
</organism>
<dbReference type="GO" id="GO:0003677">
    <property type="term" value="F:DNA binding"/>
    <property type="evidence" value="ECO:0007669"/>
    <property type="project" value="InterPro"/>
</dbReference>
<evidence type="ECO:0000259" key="2">
    <source>
        <dbReference type="SMART" id="SM00470"/>
    </source>
</evidence>
<dbReference type="SUPFAM" id="SSF109709">
    <property type="entry name" value="KorB DNA-binding domain-like"/>
    <property type="match status" value="1"/>
</dbReference>
<comment type="similarity">
    <text evidence="1">Belongs to the ParB family.</text>
</comment>
<dbReference type="InterPro" id="IPR013741">
    <property type="entry name" value="KorB_domain"/>
</dbReference>
<dbReference type="Gene3D" id="1.10.10.730">
    <property type="entry name" value="KorB DNA-binding domain"/>
    <property type="match status" value="1"/>
</dbReference>
<evidence type="ECO:0000313" key="3">
    <source>
        <dbReference type="EMBL" id="KMS52393.1"/>
    </source>
</evidence>
<dbReference type="NCBIfam" id="TIGR00180">
    <property type="entry name" value="parB_part"/>
    <property type="match status" value="1"/>
</dbReference>
<dbReference type="SUPFAM" id="SSF110849">
    <property type="entry name" value="ParB/Sulfiredoxin"/>
    <property type="match status" value="1"/>
</dbReference>
<dbReference type="AlphaFoldDB" id="A0A0J7XMQ6"/>
<dbReference type="RefSeq" id="WP_066608971.1">
    <property type="nucleotide sequence ID" value="NZ_KQ130437.1"/>
</dbReference>
<accession>A0A0J7XMQ6</accession>
<dbReference type="InterPro" id="IPR036086">
    <property type="entry name" value="ParB/Sulfiredoxin_sf"/>
</dbReference>
<dbReference type="PATRIC" id="fig|1420583.3.peg.4073"/>
<protein>
    <submittedName>
        <fullName evidence="3">Chromosome partitioning protein</fullName>
    </submittedName>
</protein>
<dbReference type="PANTHER" id="PTHR33375">
    <property type="entry name" value="CHROMOSOME-PARTITIONING PROTEIN PARB-RELATED"/>
    <property type="match status" value="1"/>
</dbReference>
<name>A0A0J7XMQ6_9SPHN</name>
<gene>
    <name evidence="3" type="ORF">V473_21300</name>
</gene>
<dbReference type="InterPro" id="IPR003115">
    <property type="entry name" value="ParB_N"/>
</dbReference>
<dbReference type="InterPro" id="IPR050336">
    <property type="entry name" value="Chromosome_partition/occlusion"/>
</dbReference>
<dbReference type="Proteomes" id="UP000052232">
    <property type="component" value="Unassembled WGS sequence"/>
</dbReference>
<proteinExistence type="inferred from homology"/>
<dbReference type="Gene3D" id="3.90.1530.30">
    <property type="match status" value="1"/>
</dbReference>
<sequence length="311" mass="33520">MGKFDQRAEEFGLLVGLHDSARRVEDLPLDWIMADPGNPRRVFDEKELDDLAASIAARGVLQPIIVAPKNSDGLHVIRVGERRFRASRLAGRETIPAIVMAVVNRADTLADQIVENDQRAGLTPHDLATGIERMLGAGVTQAEIARALGRSKQFVSLYAACADMAPWLRAAIDQMPIRLLYDLHRAARTHGDAVRAYVAGLGEESVTLAEGGRFIAGLKASEALPVAGRHDVAALPNGQGTERAAPSRSVRAGAGLRSMFETEVPPQPRPLDAVRVTVGGRTGRLILPERVRVVFDDGEEVDAPVAEIAME</sequence>
<dbReference type="GO" id="GO:0005694">
    <property type="term" value="C:chromosome"/>
    <property type="evidence" value="ECO:0007669"/>
    <property type="project" value="TreeGrafter"/>
</dbReference>
<dbReference type="InterPro" id="IPR042075">
    <property type="entry name" value="KorB_DNA-db"/>
</dbReference>
<feature type="domain" description="ParB-like N-terminal" evidence="2">
    <location>
        <begin position="25"/>
        <end position="117"/>
    </location>
</feature>
<evidence type="ECO:0000256" key="1">
    <source>
        <dbReference type="ARBA" id="ARBA00006295"/>
    </source>
</evidence>
<reference evidence="3 4" key="1">
    <citation type="journal article" date="2015" name="G3 (Bethesda)">
        <title>Insights into Ongoing Evolution of the Hexachlorocyclohexane Catabolic Pathway from Comparative Genomics of Ten Sphingomonadaceae Strains.</title>
        <authorList>
            <person name="Pearce S.L."/>
            <person name="Oakeshott J.G."/>
            <person name="Pandey G."/>
        </authorList>
    </citation>
    <scope>NUCLEOTIDE SEQUENCE [LARGE SCALE GENOMIC DNA]</scope>
    <source>
        <strain evidence="3 4">LL01</strain>
    </source>
</reference>
<dbReference type="SMART" id="SM00470">
    <property type="entry name" value="ParB"/>
    <property type="match status" value="1"/>
</dbReference>
<comment type="caution">
    <text evidence="3">The sequence shown here is derived from an EMBL/GenBank/DDBJ whole genome shotgun (WGS) entry which is preliminary data.</text>
</comment>
<dbReference type="PANTHER" id="PTHR33375:SF1">
    <property type="entry name" value="CHROMOSOME-PARTITIONING PROTEIN PARB-RELATED"/>
    <property type="match status" value="1"/>
</dbReference>
<keyword evidence="4" id="KW-1185">Reference proteome</keyword>
<evidence type="ECO:0000313" key="4">
    <source>
        <dbReference type="Proteomes" id="UP000052232"/>
    </source>
</evidence>
<dbReference type="STRING" id="1420583.V473_21300"/>
<dbReference type="EMBL" id="JACT01000006">
    <property type="protein sequence ID" value="KMS52393.1"/>
    <property type="molecule type" value="Genomic_DNA"/>
</dbReference>
<dbReference type="Pfam" id="PF02195">
    <property type="entry name" value="ParB_N"/>
    <property type="match status" value="1"/>
</dbReference>
<dbReference type="InterPro" id="IPR004437">
    <property type="entry name" value="ParB/RepB/Spo0J"/>
</dbReference>
<dbReference type="Pfam" id="PF08535">
    <property type="entry name" value="KorB"/>
    <property type="match status" value="1"/>
</dbReference>